<dbReference type="GO" id="GO:0097525">
    <property type="term" value="C:spliceosomal snRNP complex"/>
    <property type="evidence" value="ECO:0007669"/>
    <property type="project" value="UniProtKB-ARBA"/>
</dbReference>
<dbReference type="FunFam" id="2.30.30.100:FF:000069">
    <property type="entry name" value="Small nuclear ribonucleoprotein Sm D2"/>
    <property type="match status" value="1"/>
</dbReference>
<evidence type="ECO:0000256" key="6">
    <source>
        <dbReference type="ARBA" id="ARBA00023187"/>
    </source>
</evidence>
<protein>
    <recommendedName>
        <fullName evidence="11 12">Small nuclear ribonucleoprotein Sm D2</fullName>
        <shortName evidence="12">Sm-D2</shortName>
    </recommendedName>
    <alternativeName>
        <fullName evidence="9 12">snRNP core protein D2</fullName>
    </alternativeName>
</protein>
<dbReference type="Ensembl" id="ENSMMST00000004398.1">
    <property type="protein sequence ID" value="ENSMMSP00000004042.1"/>
    <property type="gene ID" value="ENSMMSG00000003059.1"/>
</dbReference>
<evidence type="ECO:0000256" key="4">
    <source>
        <dbReference type="ARBA" id="ARBA00022664"/>
    </source>
</evidence>
<keyword evidence="8 12" id="KW-0687">Ribonucleoprotein</keyword>
<dbReference type="Proteomes" id="UP000694544">
    <property type="component" value="Unplaced"/>
</dbReference>
<dbReference type="PANTHER" id="PTHR12777">
    <property type="entry name" value="SMALL NUCLEAR RIBONUCLEOPROTEIN SM D2"/>
    <property type="match status" value="1"/>
</dbReference>
<keyword evidence="16" id="KW-1185">Reference proteome</keyword>
<keyword evidence="7 12" id="KW-0539">Nucleus</keyword>
<dbReference type="InterPro" id="IPR001163">
    <property type="entry name" value="Sm_dom_euk/arc"/>
</dbReference>
<feature type="region of interest" description="Disordered" evidence="13">
    <location>
        <begin position="1"/>
        <end position="29"/>
    </location>
</feature>
<comment type="subcellular location">
    <subcellularLocation>
        <location evidence="12">Cytoplasm</location>
        <location evidence="12">Cytosol</location>
    </subcellularLocation>
    <subcellularLocation>
        <location evidence="1 12">Nucleus</location>
    </subcellularLocation>
    <text evidence="12">SMN-mediated assembly into core snRNPs occurs in the cytosol before SMN-mediated transport to the nucleus to be included in spliceosomes.</text>
</comment>
<comment type="similarity">
    <text evidence="2 12">Belongs to the snRNP core protein family.</text>
</comment>
<evidence type="ECO:0000256" key="13">
    <source>
        <dbReference type="SAM" id="MobiDB-lite"/>
    </source>
</evidence>
<accession>A0A8C6CNI1</accession>
<feature type="domain" description="Sm" evidence="14">
    <location>
        <begin position="37"/>
        <end position="77"/>
    </location>
</feature>
<evidence type="ECO:0000256" key="7">
    <source>
        <dbReference type="ARBA" id="ARBA00023242"/>
    </source>
</evidence>
<evidence type="ECO:0000313" key="16">
    <source>
        <dbReference type="Proteomes" id="UP000694544"/>
    </source>
</evidence>
<feature type="region of interest" description="Disordered" evidence="13">
    <location>
        <begin position="106"/>
        <end position="131"/>
    </location>
</feature>
<evidence type="ECO:0000256" key="5">
    <source>
        <dbReference type="ARBA" id="ARBA00022728"/>
    </source>
</evidence>
<dbReference type="Gene3D" id="2.30.30.100">
    <property type="match status" value="1"/>
</dbReference>
<reference evidence="15" key="2">
    <citation type="submission" date="2025-09" db="UniProtKB">
        <authorList>
            <consortium name="Ensembl"/>
        </authorList>
    </citation>
    <scope>IDENTIFICATION</scope>
</reference>
<name>A0A8C6CNI1_MOSMO</name>
<evidence type="ECO:0000256" key="10">
    <source>
        <dbReference type="ARBA" id="ARBA00058557"/>
    </source>
</evidence>
<evidence type="ECO:0000256" key="2">
    <source>
        <dbReference type="ARBA" id="ARBA00008146"/>
    </source>
</evidence>
<evidence type="ECO:0000259" key="14">
    <source>
        <dbReference type="Pfam" id="PF01423"/>
    </source>
</evidence>
<keyword evidence="5" id="KW-0747">Spliceosome</keyword>
<dbReference type="InterPro" id="IPR027248">
    <property type="entry name" value="Sm_D2"/>
</dbReference>
<sequence>MGLLKKPRSEMIPEKLQKQEEEKVNSRPLSMLTQSVKNNTKVPINCHNKKKLLDALKASDGHCNMVLENTKQRWAEVSKGGKGKKKSKPVNNDHCISKIFLCPLIPDKEGPPPHRQNLPPHSCLSNNKQKY</sequence>
<feature type="compositionally biased region" description="Basic and acidic residues" evidence="13">
    <location>
        <begin position="7"/>
        <end position="25"/>
    </location>
</feature>
<dbReference type="GO" id="GO:0005829">
    <property type="term" value="C:cytosol"/>
    <property type="evidence" value="ECO:0007669"/>
    <property type="project" value="UniProtKB-SubCell"/>
</dbReference>
<dbReference type="SUPFAM" id="SSF50182">
    <property type="entry name" value="Sm-like ribonucleoproteins"/>
    <property type="match status" value="1"/>
</dbReference>
<evidence type="ECO:0000256" key="1">
    <source>
        <dbReference type="ARBA" id="ARBA00004123"/>
    </source>
</evidence>
<keyword evidence="4 12" id="KW-0507">mRNA processing</keyword>
<evidence type="ECO:0000256" key="11">
    <source>
        <dbReference type="ARBA" id="ARBA00070085"/>
    </source>
</evidence>
<keyword evidence="3 12" id="KW-0963">Cytoplasm</keyword>
<gene>
    <name evidence="12" type="primary">SNRPD2</name>
</gene>
<dbReference type="GO" id="GO:0000398">
    <property type="term" value="P:mRNA splicing, via spliceosome"/>
    <property type="evidence" value="ECO:0007669"/>
    <property type="project" value="UniProtKB-ARBA"/>
</dbReference>
<comment type="function">
    <text evidence="10 12">Plays a role in pre-mRNA splicing as a core component of the spliceosomal U1, U2, U4 and U5 small nuclear ribonucleoproteins (snRNPs), the building blocks of the spliceosome. Component of both the pre-catalytic spliceosome B complex and activated spliceosome C complexes. As a component of the minor spliceosome, involved in the splicing of U12-type introns in pre-mRNAs.</text>
</comment>
<dbReference type="AlphaFoldDB" id="A0A8C6CNI1"/>
<reference evidence="15" key="1">
    <citation type="submission" date="2025-08" db="UniProtKB">
        <authorList>
            <consortium name="Ensembl"/>
        </authorList>
    </citation>
    <scope>IDENTIFICATION</scope>
</reference>
<evidence type="ECO:0000256" key="12">
    <source>
        <dbReference type="RuleBase" id="RU365051"/>
    </source>
</evidence>
<proteinExistence type="inferred from homology"/>
<evidence type="ECO:0000313" key="15">
    <source>
        <dbReference type="Ensembl" id="ENSMMSP00000004042.1"/>
    </source>
</evidence>
<dbReference type="InterPro" id="IPR010920">
    <property type="entry name" value="LSM_dom_sf"/>
</dbReference>
<dbReference type="GeneTree" id="ENSGT00390000017608"/>
<evidence type="ECO:0000256" key="8">
    <source>
        <dbReference type="ARBA" id="ARBA00023274"/>
    </source>
</evidence>
<organism evidence="15 16">
    <name type="scientific">Moschus moschiferus</name>
    <name type="common">Siberian musk deer</name>
    <name type="synonym">Moschus sibiricus</name>
    <dbReference type="NCBI Taxonomy" id="68415"/>
    <lineage>
        <taxon>Eukaryota</taxon>
        <taxon>Metazoa</taxon>
        <taxon>Chordata</taxon>
        <taxon>Craniata</taxon>
        <taxon>Vertebrata</taxon>
        <taxon>Euteleostomi</taxon>
        <taxon>Mammalia</taxon>
        <taxon>Eutheria</taxon>
        <taxon>Laurasiatheria</taxon>
        <taxon>Artiodactyla</taxon>
        <taxon>Ruminantia</taxon>
        <taxon>Pecora</taxon>
        <taxon>Moschidae</taxon>
        <taxon>Moschus</taxon>
    </lineage>
</organism>
<dbReference type="Pfam" id="PF01423">
    <property type="entry name" value="LSM"/>
    <property type="match status" value="1"/>
</dbReference>
<evidence type="ECO:0000256" key="3">
    <source>
        <dbReference type="ARBA" id="ARBA00022490"/>
    </source>
</evidence>
<evidence type="ECO:0000256" key="9">
    <source>
        <dbReference type="ARBA" id="ARBA00033125"/>
    </source>
</evidence>
<dbReference type="GO" id="GO:0005689">
    <property type="term" value="C:U12-type spliceosomal complex"/>
    <property type="evidence" value="ECO:0007669"/>
    <property type="project" value="UniProtKB-ARBA"/>
</dbReference>
<keyword evidence="6 12" id="KW-0508">mRNA splicing</keyword>